<name>W4Q4Y5_9BACI</name>
<protein>
    <recommendedName>
        <fullName evidence="4">DUF4025 domain-containing protein</fullName>
    </recommendedName>
</protein>
<evidence type="ECO:0000313" key="3">
    <source>
        <dbReference type="Proteomes" id="UP000018890"/>
    </source>
</evidence>
<evidence type="ECO:0000313" key="2">
    <source>
        <dbReference type="EMBL" id="GAE26778.1"/>
    </source>
</evidence>
<keyword evidence="3" id="KW-1185">Reference proteome</keyword>
<dbReference type="RefSeq" id="WP_156314870.1">
    <property type="nucleotide sequence ID" value="NZ_BAUT01000031.1"/>
</dbReference>
<evidence type="ECO:0000256" key="1">
    <source>
        <dbReference type="SAM" id="MobiDB-lite"/>
    </source>
</evidence>
<accession>W4Q4Y5</accession>
<gene>
    <name evidence="2" type="ORF">JCM9140_2874</name>
</gene>
<feature type="region of interest" description="Disordered" evidence="1">
    <location>
        <begin position="1"/>
        <end position="34"/>
    </location>
</feature>
<dbReference type="EMBL" id="BAUT01000031">
    <property type="protein sequence ID" value="GAE26778.1"/>
    <property type="molecule type" value="Genomic_DNA"/>
</dbReference>
<dbReference type="OrthoDB" id="2936964at2"/>
<organism evidence="2 3">
    <name type="scientific">Halalkalibacter wakoensis JCM 9140</name>
    <dbReference type="NCBI Taxonomy" id="1236970"/>
    <lineage>
        <taxon>Bacteria</taxon>
        <taxon>Bacillati</taxon>
        <taxon>Bacillota</taxon>
        <taxon>Bacilli</taxon>
        <taxon>Bacillales</taxon>
        <taxon>Bacillaceae</taxon>
        <taxon>Halalkalibacter</taxon>
    </lineage>
</organism>
<evidence type="ECO:0008006" key="4">
    <source>
        <dbReference type="Google" id="ProtNLM"/>
    </source>
</evidence>
<proteinExistence type="predicted"/>
<dbReference type="Proteomes" id="UP000018890">
    <property type="component" value="Unassembled WGS sequence"/>
</dbReference>
<comment type="caution">
    <text evidence="2">The sequence shown here is derived from an EMBL/GenBank/DDBJ whole genome shotgun (WGS) entry which is preliminary data.</text>
</comment>
<sequence>MNKDDVKTQKTVFKDNQHLVPEGTLPGGREDLSDKIGSVNSEELRYEHADDIYDEY</sequence>
<reference evidence="2" key="1">
    <citation type="journal article" date="2014" name="Genome Announc.">
        <title>Draft Genome Sequences of Three Alkaliphilic Bacillus Strains, Bacillus wakoensis JCM 9140T, Bacillus akibai JCM 9157T, and Bacillus hemicellulosilyticus JCM 9152T.</title>
        <authorList>
            <person name="Yuki M."/>
            <person name="Oshima K."/>
            <person name="Suda W."/>
            <person name="Oshida Y."/>
            <person name="Kitamura K."/>
            <person name="Iida T."/>
            <person name="Hattori M."/>
            <person name="Ohkuma M."/>
        </authorList>
    </citation>
    <scope>NUCLEOTIDE SEQUENCE [LARGE SCALE GENOMIC DNA]</scope>
    <source>
        <strain evidence="2">JCM 9140</strain>
    </source>
</reference>
<dbReference type="AlphaFoldDB" id="W4Q4Y5"/>
<feature type="compositionally biased region" description="Basic and acidic residues" evidence="1">
    <location>
        <begin position="1"/>
        <end position="17"/>
    </location>
</feature>